<dbReference type="InterPro" id="IPR000600">
    <property type="entry name" value="ROK"/>
</dbReference>
<accession>A0ABP8GJP3</accession>
<protein>
    <submittedName>
        <fullName evidence="1">ROK family protein</fullName>
    </submittedName>
</protein>
<proteinExistence type="predicted"/>
<comment type="caution">
    <text evidence="1">The sequence shown here is derived from an EMBL/GenBank/DDBJ whole genome shotgun (WGS) entry which is preliminary data.</text>
</comment>
<organism evidence="1 2">
    <name type="scientific">Pigmentiphaga soli</name>
    <dbReference type="NCBI Taxonomy" id="1007095"/>
    <lineage>
        <taxon>Bacteria</taxon>
        <taxon>Pseudomonadati</taxon>
        <taxon>Pseudomonadota</taxon>
        <taxon>Betaproteobacteria</taxon>
        <taxon>Burkholderiales</taxon>
        <taxon>Alcaligenaceae</taxon>
        <taxon>Pigmentiphaga</taxon>
    </lineage>
</organism>
<gene>
    <name evidence="1" type="ORF">GCM10023144_08150</name>
</gene>
<sequence length="233" mass="24802">MAFDIGGSGLKAAVIDDDGQLLGEHLRLPTPHPCPPGLLVDTLVGMAASLPAFDRIAIGFPGMIRHGRVLTAVNLSKDDEWRGLELGRVLSDRLGGRPARLVNDADMQGMALVTGEGLEFVFTFGTGVGTSLFRDGELMPHMELGHHPLHKDATYEECLGEAARVAAGNHHWNRHLRRALAMVEVLLRPDRIHIGGGNARHVEGELPPGVVIGSNEAGLLGGAVLWRGAPPKG</sequence>
<dbReference type="Gene3D" id="3.30.420.40">
    <property type="match status" value="2"/>
</dbReference>
<dbReference type="Pfam" id="PF00480">
    <property type="entry name" value="ROK"/>
    <property type="match status" value="1"/>
</dbReference>
<dbReference type="EMBL" id="BAABFO010000003">
    <property type="protein sequence ID" value="GAA4325622.1"/>
    <property type="molecule type" value="Genomic_DNA"/>
</dbReference>
<dbReference type="PANTHER" id="PTHR18964">
    <property type="entry name" value="ROK (REPRESSOR, ORF, KINASE) FAMILY"/>
    <property type="match status" value="1"/>
</dbReference>
<reference evidence="2" key="1">
    <citation type="journal article" date="2019" name="Int. J. Syst. Evol. Microbiol.">
        <title>The Global Catalogue of Microorganisms (GCM) 10K type strain sequencing project: providing services to taxonomists for standard genome sequencing and annotation.</title>
        <authorList>
            <consortium name="The Broad Institute Genomics Platform"/>
            <consortium name="The Broad Institute Genome Sequencing Center for Infectious Disease"/>
            <person name="Wu L."/>
            <person name="Ma J."/>
        </authorList>
    </citation>
    <scope>NUCLEOTIDE SEQUENCE [LARGE SCALE GENOMIC DNA]</scope>
    <source>
        <strain evidence="2">JCM 17666</strain>
    </source>
</reference>
<evidence type="ECO:0000313" key="1">
    <source>
        <dbReference type="EMBL" id="GAA4325622.1"/>
    </source>
</evidence>
<keyword evidence="2" id="KW-1185">Reference proteome</keyword>
<dbReference type="Proteomes" id="UP001501671">
    <property type="component" value="Unassembled WGS sequence"/>
</dbReference>
<evidence type="ECO:0000313" key="2">
    <source>
        <dbReference type="Proteomes" id="UP001501671"/>
    </source>
</evidence>
<name>A0ABP8GJP3_9BURK</name>
<dbReference type="SUPFAM" id="SSF53067">
    <property type="entry name" value="Actin-like ATPase domain"/>
    <property type="match status" value="1"/>
</dbReference>
<dbReference type="InterPro" id="IPR043129">
    <property type="entry name" value="ATPase_NBD"/>
</dbReference>